<name>A0A0D8HLN5_9ACTN</name>
<reference evidence="1 2" key="1">
    <citation type="submission" date="2015-01" db="EMBL/GenBank/DDBJ databases">
        <title>Draft genome of the acidophilic iron oxidizer Acidithrix ferrooxidans strain Py-F3.</title>
        <authorList>
            <person name="Poehlein A."/>
            <person name="Eisen S."/>
            <person name="Schloemann M."/>
            <person name="Johnson B.D."/>
            <person name="Daniel R."/>
            <person name="Muehling M."/>
        </authorList>
    </citation>
    <scope>NUCLEOTIDE SEQUENCE [LARGE SCALE GENOMIC DNA]</scope>
    <source>
        <strain evidence="1 2">Py-F3</strain>
    </source>
</reference>
<dbReference type="AlphaFoldDB" id="A0A0D8HLN5"/>
<sequence length="39" mass="4114">MPRFSGADQVDLSGLSVGREKALAEIPNLRRKLSGSGSI</sequence>
<accession>A0A0D8HLN5</accession>
<organism evidence="1 2">
    <name type="scientific">Acidithrix ferrooxidans</name>
    <dbReference type="NCBI Taxonomy" id="1280514"/>
    <lineage>
        <taxon>Bacteria</taxon>
        <taxon>Bacillati</taxon>
        <taxon>Actinomycetota</taxon>
        <taxon>Acidimicrobiia</taxon>
        <taxon>Acidimicrobiales</taxon>
        <taxon>Acidimicrobiaceae</taxon>
        <taxon>Acidithrix</taxon>
    </lineage>
</organism>
<evidence type="ECO:0000313" key="1">
    <source>
        <dbReference type="EMBL" id="KJF18895.1"/>
    </source>
</evidence>
<protein>
    <submittedName>
        <fullName evidence="1">Uncharacterized protein</fullName>
    </submittedName>
</protein>
<keyword evidence="2" id="KW-1185">Reference proteome</keyword>
<evidence type="ECO:0000313" key="2">
    <source>
        <dbReference type="Proteomes" id="UP000032360"/>
    </source>
</evidence>
<proteinExistence type="predicted"/>
<dbReference type="Proteomes" id="UP000032360">
    <property type="component" value="Unassembled WGS sequence"/>
</dbReference>
<dbReference type="EMBL" id="JXYS01000003">
    <property type="protein sequence ID" value="KJF18895.1"/>
    <property type="molecule type" value="Genomic_DNA"/>
</dbReference>
<gene>
    <name evidence="1" type="ORF">AXFE_01810</name>
</gene>
<comment type="caution">
    <text evidence="1">The sequence shown here is derived from an EMBL/GenBank/DDBJ whole genome shotgun (WGS) entry which is preliminary data.</text>
</comment>